<feature type="non-terminal residue" evidence="1">
    <location>
        <position position="51"/>
    </location>
</feature>
<accession>A0A164EVJ3</accession>
<evidence type="ECO:0000313" key="1">
    <source>
        <dbReference type="EMBL" id="KZR97179.1"/>
    </source>
</evidence>
<keyword evidence="2" id="KW-1185">Reference proteome</keyword>
<proteinExistence type="predicted"/>
<comment type="caution">
    <text evidence="1">The sequence shown here is derived from an EMBL/GenBank/DDBJ whole genome shotgun (WGS) entry which is preliminary data.</text>
</comment>
<dbReference type="AlphaFoldDB" id="A0A164EVJ3"/>
<gene>
    <name evidence="1" type="ORF">APZ42_008094</name>
</gene>
<organism evidence="1 2">
    <name type="scientific">Daphnia magna</name>
    <dbReference type="NCBI Taxonomy" id="35525"/>
    <lineage>
        <taxon>Eukaryota</taxon>
        <taxon>Metazoa</taxon>
        <taxon>Ecdysozoa</taxon>
        <taxon>Arthropoda</taxon>
        <taxon>Crustacea</taxon>
        <taxon>Branchiopoda</taxon>
        <taxon>Diplostraca</taxon>
        <taxon>Cladocera</taxon>
        <taxon>Anomopoda</taxon>
        <taxon>Daphniidae</taxon>
        <taxon>Daphnia</taxon>
    </lineage>
</organism>
<sequence>MEMEILVQPSTIIFRVKCIDGFLLDINSNSPILRFHEEVLQLTIKDVLSYI</sequence>
<dbReference type="EMBL" id="LRGB01022378">
    <property type="protein sequence ID" value="KZR97179.1"/>
    <property type="molecule type" value="Genomic_DNA"/>
</dbReference>
<protein>
    <submittedName>
        <fullName evidence="1">Uncharacterized protein</fullName>
    </submittedName>
</protein>
<reference evidence="1 2" key="1">
    <citation type="submission" date="2016-03" db="EMBL/GenBank/DDBJ databases">
        <title>EvidentialGene: Evidence-directed Construction of Genes on Genomes.</title>
        <authorList>
            <person name="Gilbert D.G."/>
            <person name="Choi J.-H."/>
            <person name="Mockaitis K."/>
            <person name="Colbourne J."/>
            <person name="Pfrender M."/>
        </authorList>
    </citation>
    <scope>NUCLEOTIDE SEQUENCE [LARGE SCALE GENOMIC DNA]</scope>
    <source>
        <strain evidence="1 2">Xinb3</strain>
        <tissue evidence="1">Complete organism</tissue>
    </source>
</reference>
<dbReference type="Proteomes" id="UP000076858">
    <property type="component" value="Unassembled WGS sequence"/>
</dbReference>
<evidence type="ECO:0000313" key="2">
    <source>
        <dbReference type="Proteomes" id="UP000076858"/>
    </source>
</evidence>
<name>A0A164EVJ3_9CRUS</name>